<dbReference type="GO" id="GO:0003700">
    <property type="term" value="F:DNA-binding transcription factor activity"/>
    <property type="evidence" value="ECO:0007669"/>
    <property type="project" value="InterPro"/>
</dbReference>
<dbReference type="InterPro" id="IPR036388">
    <property type="entry name" value="WH-like_DNA-bd_sf"/>
</dbReference>
<accession>A0A6N7X5U7</accession>
<protein>
    <recommendedName>
        <fullName evidence="1">Sporulation initiation factor Spo0A C-terminal domain-containing protein</fullName>
    </recommendedName>
</protein>
<dbReference type="Gene3D" id="1.10.10.10">
    <property type="entry name" value="Winged helix-like DNA-binding domain superfamily/Winged helix DNA-binding domain"/>
    <property type="match status" value="1"/>
</dbReference>
<dbReference type="SUPFAM" id="SSF46894">
    <property type="entry name" value="C-terminal effector domain of the bipartite response regulators"/>
    <property type="match status" value="1"/>
</dbReference>
<evidence type="ECO:0000313" key="3">
    <source>
        <dbReference type="Proteomes" id="UP000469424"/>
    </source>
</evidence>
<dbReference type="GO" id="GO:0042173">
    <property type="term" value="P:regulation of sporulation resulting in formation of a cellular spore"/>
    <property type="evidence" value="ECO:0007669"/>
    <property type="project" value="InterPro"/>
</dbReference>
<dbReference type="InterPro" id="IPR016032">
    <property type="entry name" value="Sig_transdc_resp-reg_C-effctor"/>
</dbReference>
<feature type="domain" description="Sporulation initiation factor Spo0A C-terminal" evidence="1">
    <location>
        <begin position="72"/>
        <end position="171"/>
    </location>
</feature>
<reference evidence="2 3" key="1">
    <citation type="submission" date="2019-08" db="EMBL/GenBank/DDBJ databases">
        <title>In-depth cultivation of the pig gut microbiome towards novel bacterial diversity and tailored functional studies.</title>
        <authorList>
            <person name="Wylensek D."/>
            <person name="Hitch T.C.A."/>
            <person name="Clavel T."/>
        </authorList>
    </citation>
    <scope>NUCLEOTIDE SEQUENCE [LARGE SCALE GENOMIC DNA]</scope>
    <source>
        <strain evidence="2 3">WCA-MUC-591-APC-4B</strain>
    </source>
</reference>
<dbReference type="GO" id="GO:0003677">
    <property type="term" value="F:DNA binding"/>
    <property type="evidence" value="ECO:0007669"/>
    <property type="project" value="InterPro"/>
</dbReference>
<gene>
    <name evidence="2" type="ORF">FYJ65_06050</name>
</gene>
<dbReference type="RefSeq" id="WP_154554462.1">
    <property type="nucleotide sequence ID" value="NZ_VUNA01000010.1"/>
</dbReference>
<sequence length="180" mass="21351">MNDRSVLDNSLDKKKDWLEKLHKTLKESQHSTIVFTLQKESDFPSMMREYAPIITYDRIMELETGNRVMDNIHTFLETCNIPDSRNGTSYIYECIFLIRKYKDEKYAVTKDIYPEIAKRNRTSAAVVESAIRCCIKQTWEETREGSEKGMRALFQKRPSNLVFIRKLCDYIENEELHFCK</sequence>
<dbReference type="Proteomes" id="UP000469424">
    <property type="component" value="Unassembled WGS sequence"/>
</dbReference>
<evidence type="ECO:0000259" key="1">
    <source>
        <dbReference type="Pfam" id="PF08769"/>
    </source>
</evidence>
<dbReference type="Pfam" id="PF08769">
    <property type="entry name" value="Spo0A_C"/>
    <property type="match status" value="1"/>
</dbReference>
<name>A0A6N7X5U7_9FIRM</name>
<comment type="caution">
    <text evidence="2">The sequence shown here is derived from an EMBL/GenBank/DDBJ whole genome shotgun (WGS) entry which is preliminary data.</text>
</comment>
<dbReference type="GO" id="GO:0005509">
    <property type="term" value="F:calcium ion binding"/>
    <property type="evidence" value="ECO:0007669"/>
    <property type="project" value="InterPro"/>
</dbReference>
<dbReference type="GO" id="GO:0005737">
    <property type="term" value="C:cytoplasm"/>
    <property type="evidence" value="ECO:0007669"/>
    <property type="project" value="InterPro"/>
</dbReference>
<organism evidence="2 3">
    <name type="scientific">Mogibacterium kristiansenii</name>
    <dbReference type="NCBI Taxonomy" id="2606708"/>
    <lineage>
        <taxon>Bacteria</taxon>
        <taxon>Bacillati</taxon>
        <taxon>Bacillota</taxon>
        <taxon>Clostridia</taxon>
        <taxon>Peptostreptococcales</taxon>
        <taxon>Anaerovoracaceae</taxon>
        <taxon>Mogibacterium</taxon>
    </lineage>
</organism>
<keyword evidence="3" id="KW-1185">Reference proteome</keyword>
<evidence type="ECO:0000313" key="2">
    <source>
        <dbReference type="EMBL" id="MST70900.1"/>
    </source>
</evidence>
<dbReference type="InterPro" id="IPR014879">
    <property type="entry name" value="Spo0A_C"/>
</dbReference>
<proteinExistence type="predicted"/>
<dbReference type="EMBL" id="VUNA01000010">
    <property type="protein sequence ID" value="MST70900.1"/>
    <property type="molecule type" value="Genomic_DNA"/>
</dbReference>
<dbReference type="AlphaFoldDB" id="A0A6N7X5U7"/>